<sequence>MEMLCQHATRNKTHLQIYPCGCTFATPFFSCSPPFFPYVDLVRRNTGSVLLGVSPSRVSWSSSANVLVSCLFSFSSQASLIGDTTLYAHQISRSPWFRPSLAGRGSPRAVISSRSSFEAGVVFDCDAYPSFLLVALFAVVSSYFIASPS</sequence>
<reference evidence="2" key="1">
    <citation type="journal article" date="2021" name="Nat. Commun.">
        <title>Genetic determinants of endophytism in the Arabidopsis root mycobiome.</title>
        <authorList>
            <person name="Mesny F."/>
            <person name="Miyauchi S."/>
            <person name="Thiergart T."/>
            <person name="Pickel B."/>
            <person name="Atanasova L."/>
            <person name="Karlsson M."/>
            <person name="Huettel B."/>
            <person name="Barry K.W."/>
            <person name="Haridas S."/>
            <person name="Chen C."/>
            <person name="Bauer D."/>
            <person name="Andreopoulos W."/>
            <person name="Pangilinan J."/>
            <person name="LaButti K."/>
            <person name="Riley R."/>
            <person name="Lipzen A."/>
            <person name="Clum A."/>
            <person name="Drula E."/>
            <person name="Henrissat B."/>
            <person name="Kohler A."/>
            <person name="Grigoriev I.V."/>
            <person name="Martin F.M."/>
            <person name="Hacquard S."/>
        </authorList>
    </citation>
    <scope>NUCLEOTIDE SEQUENCE</scope>
    <source>
        <strain evidence="2">FSSC 5 MPI-SDFR-AT-0091</strain>
    </source>
</reference>
<evidence type="ECO:0000256" key="1">
    <source>
        <dbReference type="SAM" id="Phobius"/>
    </source>
</evidence>
<dbReference type="Proteomes" id="UP000736672">
    <property type="component" value="Unassembled WGS sequence"/>
</dbReference>
<dbReference type="AlphaFoldDB" id="A0A9P9GXX6"/>
<dbReference type="EMBL" id="JAGTJS010000016">
    <property type="protein sequence ID" value="KAH7246785.1"/>
    <property type="molecule type" value="Genomic_DNA"/>
</dbReference>
<keyword evidence="1" id="KW-1133">Transmembrane helix</keyword>
<comment type="caution">
    <text evidence="2">The sequence shown here is derived from an EMBL/GenBank/DDBJ whole genome shotgun (WGS) entry which is preliminary data.</text>
</comment>
<gene>
    <name evidence="2" type="ORF">B0J15DRAFT_499482</name>
</gene>
<keyword evidence="1" id="KW-0812">Transmembrane</keyword>
<feature type="transmembrane region" description="Helical" evidence="1">
    <location>
        <begin position="127"/>
        <end position="146"/>
    </location>
</feature>
<protein>
    <submittedName>
        <fullName evidence="2">Uncharacterized protein</fullName>
    </submittedName>
</protein>
<evidence type="ECO:0000313" key="2">
    <source>
        <dbReference type="EMBL" id="KAH7246785.1"/>
    </source>
</evidence>
<organism evidence="2 3">
    <name type="scientific">Fusarium solani</name>
    <name type="common">Filamentous fungus</name>
    <dbReference type="NCBI Taxonomy" id="169388"/>
    <lineage>
        <taxon>Eukaryota</taxon>
        <taxon>Fungi</taxon>
        <taxon>Dikarya</taxon>
        <taxon>Ascomycota</taxon>
        <taxon>Pezizomycotina</taxon>
        <taxon>Sordariomycetes</taxon>
        <taxon>Hypocreomycetidae</taxon>
        <taxon>Hypocreales</taxon>
        <taxon>Nectriaceae</taxon>
        <taxon>Fusarium</taxon>
        <taxon>Fusarium solani species complex</taxon>
    </lineage>
</organism>
<evidence type="ECO:0000313" key="3">
    <source>
        <dbReference type="Proteomes" id="UP000736672"/>
    </source>
</evidence>
<keyword evidence="3" id="KW-1185">Reference proteome</keyword>
<proteinExistence type="predicted"/>
<keyword evidence="1" id="KW-0472">Membrane</keyword>
<accession>A0A9P9GXX6</accession>
<name>A0A9P9GXX6_FUSSL</name>